<organism evidence="2 3">
    <name type="scientific">Polyangium spumosum</name>
    <dbReference type="NCBI Taxonomy" id="889282"/>
    <lineage>
        <taxon>Bacteria</taxon>
        <taxon>Pseudomonadati</taxon>
        <taxon>Myxococcota</taxon>
        <taxon>Polyangia</taxon>
        <taxon>Polyangiales</taxon>
        <taxon>Polyangiaceae</taxon>
        <taxon>Polyangium</taxon>
    </lineage>
</organism>
<sequence length="181" mass="19337">MKRSQARKREATAPAPKKGFAKLITLFVRPRNDVPEAAAKAGPKARPPRPMPVPFVLPTRAPSAPSAPESTSDPILRSVLSALAPEPDGRAPDALRERLVAWADDTADAHAPEIDAVLEALAPEETTAPAALRDNLVAWAADTAEPRPPAPLDASAPVPPSLWQKLRRLACVLLDRLRSGR</sequence>
<reference evidence="2 3" key="1">
    <citation type="submission" date="2019-10" db="EMBL/GenBank/DDBJ databases">
        <title>A soil myxobacterium in the family Polyangiaceae.</title>
        <authorList>
            <person name="Li Y."/>
            <person name="Wang J."/>
        </authorList>
    </citation>
    <scope>NUCLEOTIDE SEQUENCE [LARGE SCALE GENOMIC DNA]</scope>
    <source>
        <strain evidence="2 3">DSM 14734</strain>
    </source>
</reference>
<dbReference type="OrthoDB" id="9933024at2"/>
<keyword evidence="3" id="KW-1185">Reference proteome</keyword>
<feature type="compositionally biased region" description="Low complexity" evidence="1">
    <location>
        <begin position="35"/>
        <end position="44"/>
    </location>
</feature>
<dbReference type="Proteomes" id="UP000440224">
    <property type="component" value="Unassembled WGS sequence"/>
</dbReference>
<protein>
    <submittedName>
        <fullName evidence="2">Uncharacterized protein</fullName>
    </submittedName>
</protein>
<accession>A0A6N7PLV9</accession>
<evidence type="ECO:0000256" key="1">
    <source>
        <dbReference type="SAM" id="MobiDB-lite"/>
    </source>
</evidence>
<evidence type="ECO:0000313" key="3">
    <source>
        <dbReference type="Proteomes" id="UP000440224"/>
    </source>
</evidence>
<proteinExistence type="predicted"/>
<name>A0A6N7PLV9_9BACT</name>
<dbReference type="RefSeq" id="WP_153819998.1">
    <property type="nucleotide sequence ID" value="NZ_WJIE01000004.1"/>
</dbReference>
<comment type="caution">
    <text evidence="2">The sequence shown here is derived from an EMBL/GenBank/DDBJ whole genome shotgun (WGS) entry which is preliminary data.</text>
</comment>
<evidence type="ECO:0000313" key="2">
    <source>
        <dbReference type="EMBL" id="MRG93132.1"/>
    </source>
</evidence>
<dbReference type="EMBL" id="WJIE01000004">
    <property type="protein sequence ID" value="MRG93132.1"/>
    <property type="molecule type" value="Genomic_DNA"/>
</dbReference>
<feature type="compositionally biased region" description="Low complexity" evidence="1">
    <location>
        <begin position="61"/>
        <end position="70"/>
    </location>
</feature>
<dbReference type="AlphaFoldDB" id="A0A6N7PLV9"/>
<feature type="region of interest" description="Disordered" evidence="1">
    <location>
        <begin position="32"/>
        <end position="73"/>
    </location>
</feature>
<gene>
    <name evidence="2" type="ORF">GF068_14500</name>
</gene>